<dbReference type="AlphaFoldDB" id="A0A2Z5A5T9"/>
<reference evidence="2 3" key="1">
    <citation type="submission" date="2017-06" db="EMBL/GenBank/DDBJ databases">
        <title>Evolution towards high GC content and high-temperature stress adaptation in endophytic Pseudomonas oryzihabitans impacted its plant-growth promoting traits.</title>
        <authorList>
            <person name="Nascimento F.X."/>
        </authorList>
    </citation>
    <scope>NUCLEOTIDE SEQUENCE [LARGE SCALE GENOMIC DNA]</scope>
    <source>
        <strain evidence="2 3">MS8</strain>
    </source>
</reference>
<evidence type="ECO:0000313" key="2">
    <source>
        <dbReference type="EMBL" id="AXA65412.1"/>
    </source>
</evidence>
<evidence type="ECO:0000256" key="1">
    <source>
        <dbReference type="SAM" id="MobiDB-lite"/>
    </source>
</evidence>
<dbReference type="RefSeq" id="WP_208693966.1">
    <property type="nucleotide sequence ID" value="NZ_CP022198.1"/>
</dbReference>
<organism evidence="2 3">
    <name type="scientific">Pseudomonas oryzihabitans</name>
    <dbReference type="NCBI Taxonomy" id="47885"/>
    <lineage>
        <taxon>Bacteria</taxon>
        <taxon>Pseudomonadati</taxon>
        <taxon>Pseudomonadota</taxon>
        <taxon>Gammaproteobacteria</taxon>
        <taxon>Pseudomonadales</taxon>
        <taxon>Pseudomonadaceae</taxon>
        <taxon>Pseudomonas</taxon>
    </lineage>
</organism>
<evidence type="ECO:0000313" key="3">
    <source>
        <dbReference type="Proteomes" id="UP000250579"/>
    </source>
</evidence>
<sequence>MVGHAEGRAMVPGTQGRTVSTWLRPMPEGEVQPGDFAQGQSQLALVHAALILEEPEPEA</sequence>
<gene>
    <name evidence="2" type="ORF">CE139_06175</name>
</gene>
<proteinExistence type="predicted"/>
<dbReference type="EMBL" id="CP022198">
    <property type="protein sequence ID" value="AXA65412.1"/>
    <property type="molecule type" value="Genomic_DNA"/>
</dbReference>
<feature type="region of interest" description="Disordered" evidence="1">
    <location>
        <begin position="1"/>
        <end position="33"/>
    </location>
</feature>
<dbReference type="Proteomes" id="UP000250579">
    <property type="component" value="Chromosome"/>
</dbReference>
<accession>A0A2Z5A5T9</accession>
<name>A0A2Z5A5T9_9PSED</name>
<protein>
    <submittedName>
        <fullName evidence="2">Uncharacterized protein</fullName>
    </submittedName>
</protein>